<dbReference type="GO" id="GO:0008233">
    <property type="term" value="F:peptidase activity"/>
    <property type="evidence" value="ECO:0007669"/>
    <property type="project" value="UniProtKB-KW"/>
</dbReference>
<comment type="caution">
    <text evidence="2">The sequence shown here is derived from an EMBL/GenBank/DDBJ whole genome shotgun (WGS) entry which is preliminary data.</text>
</comment>
<feature type="signal peptide" evidence="1">
    <location>
        <begin position="1"/>
        <end position="23"/>
    </location>
</feature>
<dbReference type="Gene3D" id="2.40.70.10">
    <property type="entry name" value="Acid Proteases"/>
    <property type="match status" value="2"/>
</dbReference>
<keyword evidence="2" id="KW-0378">Hydrolase</keyword>
<sequence>MRKITFVTGILGAASALSLGAVAAAERAPKPRPVYGQMPPLRPAVIDDALEIGGEEIAARKLNSRLTVEVGVNGTGPYRFVVDSGADTSVIGERLANALLLPSGRTVLLNAVTESRRVDRVLVDALQVGPSQFRALELPRLEERHIGASGMIGLDALVEQRLMLDFEKRRISVEDASRPAPRLDGEIVVTARLKRGQLILTQVKARNLALDAVIDTGSEVTIGNSALRTQIARRKNARIVKAQIVGVTGKAVDIDLVYVEELKIGSISLSNVPIAFADVPPFKVFGLDKRPALLLGTDLMENFRKVSLDFRARKVRFQLRKCAPQDVQFTYGEPTILRGDRNNPASCRP</sequence>
<accession>A0ABV6PFF2</accession>
<dbReference type="InterPro" id="IPR021109">
    <property type="entry name" value="Peptidase_aspartic_dom_sf"/>
</dbReference>
<keyword evidence="2" id="KW-0645">Protease</keyword>
<evidence type="ECO:0000313" key="2">
    <source>
        <dbReference type="EMBL" id="MFC0588558.1"/>
    </source>
</evidence>
<gene>
    <name evidence="2" type="ORF">ACFFF7_03955</name>
</gene>
<dbReference type="Pfam" id="PF13650">
    <property type="entry name" value="Asp_protease_2"/>
    <property type="match status" value="1"/>
</dbReference>
<dbReference type="GO" id="GO:0006508">
    <property type="term" value="P:proteolysis"/>
    <property type="evidence" value="ECO:0007669"/>
    <property type="project" value="UniProtKB-KW"/>
</dbReference>
<name>A0ABV6PFF2_9SPHN</name>
<reference evidence="2 3" key="1">
    <citation type="submission" date="2024-09" db="EMBL/GenBank/DDBJ databases">
        <authorList>
            <person name="Sun Q."/>
            <person name="Mori K."/>
        </authorList>
    </citation>
    <scope>NUCLEOTIDE SEQUENCE [LARGE SCALE GENOMIC DNA]</scope>
    <source>
        <strain evidence="2 3">NCAIM B.02537</strain>
    </source>
</reference>
<protein>
    <submittedName>
        <fullName evidence="2">Aspartyl protease family protein</fullName>
    </submittedName>
</protein>
<feature type="chain" id="PRO_5047499188" evidence="1">
    <location>
        <begin position="24"/>
        <end position="349"/>
    </location>
</feature>
<dbReference type="EMBL" id="JBHLTL010000001">
    <property type="protein sequence ID" value="MFC0588558.1"/>
    <property type="molecule type" value="Genomic_DNA"/>
</dbReference>
<dbReference type="RefSeq" id="WP_379480055.1">
    <property type="nucleotide sequence ID" value="NZ_JBHLTL010000001.1"/>
</dbReference>
<proteinExistence type="predicted"/>
<dbReference type="InterPro" id="IPR034122">
    <property type="entry name" value="Retropepsin-like_bacterial"/>
</dbReference>
<dbReference type="Proteomes" id="UP001589943">
    <property type="component" value="Unassembled WGS sequence"/>
</dbReference>
<dbReference type="SUPFAM" id="SSF50630">
    <property type="entry name" value="Acid proteases"/>
    <property type="match status" value="2"/>
</dbReference>
<dbReference type="CDD" id="cd05483">
    <property type="entry name" value="retropepsin_like_bacteria"/>
    <property type="match status" value="1"/>
</dbReference>
<evidence type="ECO:0000313" key="3">
    <source>
        <dbReference type="Proteomes" id="UP001589943"/>
    </source>
</evidence>
<keyword evidence="1" id="KW-0732">Signal</keyword>
<dbReference type="Pfam" id="PF13975">
    <property type="entry name" value="gag-asp_proteas"/>
    <property type="match status" value="1"/>
</dbReference>
<keyword evidence="3" id="KW-1185">Reference proteome</keyword>
<evidence type="ECO:0000256" key="1">
    <source>
        <dbReference type="SAM" id="SignalP"/>
    </source>
</evidence>
<organism evidence="2 3">
    <name type="scientific">Novosphingobium aquiterrae</name>
    <dbReference type="NCBI Taxonomy" id="624388"/>
    <lineage>
        <taxon>Bacteria</taxon>
        <taxon>Pseudomonadati</taxon>
        <taxon>Pseudomonadota</taxon>
        <taxon>Alphaproteobacteria</taxon>
        <taxon>Sphingomonadales</taxon>
        <taxon>Sphingomonadaceae</taxon>
        <taxon>Novosphingobium</taxon>
    </lineage>
</organism>